<evidence type="ECO:0000256" key="1">
    <source>
        <dbReference type="ARBA" id="ARBA00004651"/>
    </source>
</evidence>
<dbReference type="RefSeq" id="WP_065411568.1">
    <property type="nucleotide sequence ID" value="NZ_MAYT01000028.1"/>
</dbReference>
<proteinExistence type="predicted"/>
<reference evidence="8" key="1">
    <citation type="submission" date="2016-05" db="EMBL/GenBank/DDBJ databases">
        <authorList>
            <person name="Liu B."/>
            <person name="Wang J."/>
            <person name="Zhu Y."/>
            <person name="Liu G."/>
            <person name="Chen Q."/>
            <person name="Chen Z."/>
            <person name="Lan J."/>
            <person name="Che J."/>
            <person name="Ge C."/>
            <person name="Shi H."/>
            <person name="Pan Z."/>
            <person name="Liu X."/>
        </authorList>
    </citation>
    <scope>NUCLEOTIDE SEQUENCE [LARGE SCALE GENOMIC DNA]</scope>
    <source>
        <strain evidence="8">FJAT-27215</strain>
    </source>
</reference>
<protein>
    <submittedName>
        <fullName evidence="7">Cytochrome c oxidase assembly factor CtaG</fullName>
    </submittedName>
</protein>
<keyword evidence="3 6" id="KW-0812">Transmembrane</keyword>
<dbReference type="InterPro" id="IPR019108">
    <property type="entry name" value="Caa3_assmbl_CtaG-rel"/>
</dbReference>
<feature type="transmembrane region" description="Helical" evidence="6">
    <location>
        <begin position="79"/>
        <end position="102"/>
    </location>
</feature>
<keyword evidence="4 6" id="KW-1133">Transmembrane helix</keyword>
<feature type="transmembrane region" description="Helical" evidence="6">
    <location>
        <begin position="257"/>
        <end position="279"/>
    </location>
</feature>
<dbReference type="InterPro" id="IPR014108">
    <property type="entry name" value="Caa3-assmbl_CtaG"/>
</dbReference>
<feature type="transmembrane region" description="Helical" evidence="6">
    <location>
        <begin position="49"/>
        <end position="67"/>
    </location>
</feature>
<dbReference type="EMBL" id="MAYT01000028">
    <property type="protein sequence ID" value="OCA83942.1"/>
    <property type="molecule type" value="Genomic_DNA"/>
</dbReference>
<dbReference type="NCBIfam" id="TIGR02737">
    <property type="entry name" value="caa3_CtaG"/>
    <property type="match status" value="1"/>
</dbReference>
<dbReference type="Proteomes" id="UP000092578">
    <property type="component" value="Unassembled WGS sequence"/>
</dbReference>
<keyword evidence="5 6" id="KW-0472">Membrane</keyword>
<dbReference type="Pfam" id="PF09678">
    <property type="entry name" value="Caa3_CtaG"/>
    <property type="match status" value="1"/>
</dbReference>
<comment type="subcellular location">
    <subcellularLocation>
        <location evidence="1">Cell membrane</location>
        <topology evidence="1">Multi-pass membrane protein</topology>
    </subcellularLocation>
</comment>
<gene>
    <name evidence="7" type="ORF">A8F95_13290</name>
</gene>
<dbReference type="AlphaFoldDB" id="A0A1B9AJB6"/>
<organism evidence="7 8">
    <name type="scientific">Pseudobacillus wudalianchiensis</name>
    <dbReference type="NCBI Taxonomy" id="1743143"/>
    <lineage>
        <taxon>Bacteria</taxon>
        <taxon>Bacillati</taxon>
        <taxon>Bacillota</taxon>
        <taxon>Bacilli</taxon>
        <taxon>Bacillales</taxon>
        <taxon>Bacillaceae</taxon>
        <taxon>Pseudobacillus</taxon>
    </lineage>
</organism>
<evidence type="ECO:0000256" key="5">
    <source>
        <dbReference type="ARBA" id="ARBA00023136"/>
    </source>
</evidence>
<keyword evidence="2" id="KW-1003">Cell membrane</keyword>
<dbReference type="GO" id="GO:0005886">
    <property type="term" value="C:plasma membrane"/>
    <property type="evidence" value="ECO:0007669"/>
    <property type="project" value="UniProtKB-SubCell"/>
</dbReference>
<accession>A0A1B9AJB6</accession>
<feature type="transmembrane region" description="Helical" evidence="6">
    <location>
        <begin position="148"/>
        <end position="167"/>
    </location>
</feature>
<feature type="transmembrane region" description="Helical" evidence="6">
    <location>
        <begin position="12"/>
        <end position="29"/>
    </location>
</feature>
<feature type="transmembrane region" description="Helical" evidence="6">
    <location>
        <begin position="114"/>
        <end position="136"/>
    </location>
</feature>
<keyword evidence="8" id="KW-1185">Reference proteome</keyword>
<evidence type="ECO:0000313" key="8">
    <source>
        <dbReference type="Proteomes" id="UP000092578"/>
    </source>
</evidence>
<evidence type="ECO:0000256" key="6">
    <source>
        <dbReference type="SAM" id="Phobius"/>
    </source>
</evidence>
<comment type="caution">
    <text evidence="7">The sequence shown here is derived from an EMBL/GenBank/DDBJ whole genome shotgun (WGS) entry which is preliminary data.</text>
</comment>
<name>A0A1B9AJB6_9BACI</name>
<evidence type="ECO:0000256" key="3">
    <source>
        <dbReference type="ARBA" id="ARBA00022692"/>
    </source>
</evidence>
<evidence type="ECO:0000256" key="2">
    <source>
        <dbReference type="ARBA" id="ARBA00022475"/>
    </source>
</evidence>
<sequence length="303" mass="34573">MPISIFGFQALWSPYFLSMLIVLTVFYFLGTTKWRSKFEGSEPLKKHQAALFVTAIVVLYAVKGSPIDLLGHIMFTYHMIQMAVLYLIVAPLFLRGVPWWVWKKIIDHRTVKPVFNFFTKPLIALILFNGLFSIYHLPIVFDYIKMSMLLHSLYTIGLFIFALFMWWPLVNDMPEGRKLSGLKKVGYIFADGVLLTPACGLIIFASTPVYATFSDASAWLQAMELCVPTSTLQGLNLSGPELFSSMPVMEDQQLGGVIMKIIQEIVYGCMLAFVFFEWVRKDQQETEEMSASAMMQQQADYTK</sequence>
<feature type="transmembrane region" description="Helical" evidence="6">
    <location>
        <begin position="188"/>
        <end position="211"/>
    </location>
</feature>
<evidence type="ECO:0000313" key="7">
    <source>
        <dbReference type="EMBL" id="OCA83942.1"/>
    </source>
</evidence>
<evidence type="ECO:0000256" key="4">
    <source>
        <dbReference type="ARBA" id="ARBA00022989"/>
    </source>
</evidence>